<organism evidence="1">
    <name type="scientific">Fagus sylvatica</name>
    <name type="common">Beechnut</name>
    <dbReference type="NCBI Taxonomy" id="28930"/>
    <lineage>
        <taxon>Eukaryota</taxon>
        <taxon>Viridiplantae</taxon>
        <taxon>Streptophyta</taxon>
        <taxon>Embryophyta</taxon>
        <taxon>Tracheophyta</taxon>
        <taxon>Spermatophyta</taxon>
        <taxon>Magnoliopsida</taxon>
        <taxon>eudicotyledons</taxon>
        <taxon>Gunneridae</taxon>
        <taxon>Pentapetalae</taxon>
        <taxon>rosids</taxon>
        <taxon>fabids</taxon>
        <taxon>Fagales</taxon>
        <taxon>Fagaceae</taxon>
        <taxon>Fagus</taxon>
    </lineage>
</organism>
<evidence type="ECO:0000313" key="1">
    <source>
        <dbReference type="EMBL" id="SPC86194.1"/>
    </source>
</evidence>
<dbReference type="AlphaFoldDB" id="A0A2N9FHC3"/>
<name>A0A2N9FHC3_FAGSY</name>
<sequence>MVVGGSSSLQQIREQSFHILHQIRHQIQRPCISFPQIRPFHFHFHLPIHFHSSSSILTLQVSGGIRRRTIDVAAAQCGVDSENDVVPQHNIEEFPSAFTGYTLLHLSRPLISPSS</sequence>
<gene>
    <name evidence="1" type="ORF">FSB_LOCUS14076</name>
</gene>
<reference evidence="1" key="1">
    <citation type="submission" date="2018-02" db="EMBL/GenBank/DDBJ databases">
        <authorList>
            <person name="Cohen D.B."/>
            <person name="Kent A.D."/>
        </authorList>
    </citation>
    <scope>NUCLEOTIDE SEQUENCE</scope>
</reference>
<dbReference type="EMBL" id="OIVN01000833">
    <property type="protein sequence ID" value="SPC86194.1"/>
    <property type="molecule type" value="Genomic_DNA"/>
</dbReference>
<accession>A0A2N9FHC3</accession>
<proteinExistence type="predicted"/>
<protein>
    <submittedName>
        <fullName evidence="1">Uncharacterized protein</fullName>
    </submittedName>
</protein>